<feature type="compositionally biased region" description="Basic and acidic residues" evidence="1">
    <location>
        <begin position="101"/>
        <end position="110"/>
    </location>
</feature>
<evidence type="ECO:0000313" key="4">
    <source>
        <dbReference type="Proteomes" id="UP001146120"/>
    </source>
</evidence>
<dbReference type="InterPro" id="IPR001849">
    <property type="entry name" value="PH_domain"/>
</dbReference>
<evidence type="ECO:0000256" key="1">
    <source>
        <dbReference type="SAM" id="MobiDB-lite"/>
    </source>
</evidence>
<feature type="region of interest" description="Disordered" evidence="1">
    <location>
        <begin position="101"/>
        <end position="131"/>
    </location>
</feature>
<gene>
    <name evidence="3" type="ORF">N0F65_001041</name>
</gene>
<protein>
    <recommendedName>
        <fullName evidence="2">PH domain-containing protein</fullName>
    </recommendedName>
</protein>
<keyword evidence="4" id="KW-1185">Reference proteome</keyword>
<evidence type="ECO:0000313" key="3">
    <source>
        <dbReference type="EMBL" id="DAZ95383.1"/>
    </source>
</evidence>
<dbReference type="PANTHER" id="PTHR14336:SF16">
    <property type="entry name" value="PH DOMAIN-CONTAINING PROTEIN"/>
    <property type="match status" value="1"/>
</dbReference>
<dbReference type="EMBL" id="DAKRPA010000206">
    <property type="protein sequence ID" value="DAZ95383.1"/>
    <property type="molecule type" value="Genomic_DNA"/>
</dbReference>
<comment type="caution">
    <text evidence="3">The sequence shown here is derived from an EMBL/GenBank/DDBJ whole genome shotgun (WGS) entry which is preliminary data.</text>
</comment>
<dbReference type="SUPFAM" id="SSF50729">
    <property type="entry name" value="PH domain-like"/>
    <property type="match status" value="1"/>
</dbReference>
<dbReference type="Pfam" id="PF00169">
    <property type="entry name" value="PH"/>
    <property type="match status" value="1"/>
</dbReference>
<dbReference type="Proteomes" id="UP001146120">
    <property type="component" value="Unassembled WGS sequence"/>
</dbReference>
<organism evidence="3 4">
    <name type="scientific">Lagenidium giganteum</name>
    <dbReference type="NCBI Taxonomy" id="4803"/>
    <lineage>
        <taxon>Eukaryota</taxon>
        <taxon>Sar</taxon>
        <taxon>Stramenopiles</taxon>
        <taxon>Oomycota</taxon>
        <taxon>Peronosporomycetes</taxon>
        <taxon>Pythiales</taxon>
        <taxon>Pythiaceae</taxon>
    </lineage>
</organism>
<feature type="compositionally biased region" description="Acidic residues" evidence="1">
    <location>
        <begin position="118"/>
        <end position="131"/>
    </location>
</feature>
<reference evidence="3" key="2">
    <citation type="journal article" date="2023" name="Microbiol Resour">
        <title>Decontamination and Annotation of the Draft Genome Sequence of the Oomycete Lagenidium giganteum ARSEF 373.</title>
        <authorList>
            <person name="Morgan W.R."/>
            <person name="Tartar A."/>
        </authorList>
    </citation>
    <scope>NUCLEOTIDE SEQUENCE</scope>
    <source>
        <strain evidence="3">ARSEF 373</strain>
    </source>
</reference>
<dbReference type="PANTHER" id="PTHR14336">
    <property type="entry name" value="TANDEM PH DOMAIN CONTAINING PROTEIN"/>
    <property type="match status" value="1"/>
</dbReference>
<dbReference type="AlphaFoldDB" id="A0AAV2YPY4"/>
<evidence type="ECO:0000259" key="2">
    <source>
        <dbReference type="PROSITE" id="PS50003"/>
    </source>
</evidence>
<dbReference type="InterPro" id="IPR011993">
    <property type="entry name" value="PH-like_dom_sf"/>
</dbReference>
<dbReference type="PROSITE" id="PS50003">
    <property type="entry name" value="PH_DOMAIN"/>
    <property type="match status" value="1"/>
</dbReference>
<feature type="domain" description="PH" evidence="2">
    <location>
        <begin position="6"/>
        <end position="98"/>
    </location>
</feature>
<dbReference type="SMART" id="SM00233">
    <property type="entry name" value="PH"/>
    <property type="match status" value="1"/>
</dbReference>
<dbReference type="Gene3D" id="2.30.29.30">
    <property type="entry name" value="Pleckstrin-homology domain (PH domain)/Phosphotyrosine-binding domain (PTB)"/>
    <property type="match status" value="1"/>
</dbReference>
<proteinExistence type="predicted"/>
<dbReference type="InterPro" id="IPR051707">
    <property type="entry name" value="PI-Interact_SigTrans_Reg"/>
</dbReference>
<sequence>MISKKAKTTRGYLVKRGEFFQNWKKRFFVLENGVLSYRPDDKPATPVIKSAKVLSVITWNGRDNGLCIKLDSGRDLYVDAQSEEKRDAWYDAVESHVRLNEMEKLREQATRRNSQTDDSSEDEDSVNEVTL</sequence>
<accession>A0AAV2YPY4</accession>
<name>A0AAV2YPY4_9STRA</name>
<reference evidence="3" key="1">
    <citation type="submission" date="2022-11" db="EMBL/GenBank/DDBJ databases">
        <authorList>
            <person name="Morgan W.R."/>
            <person name="Tartar A."/>
        </authorList>
    </citation>
    <scope>NUCLEOTIDE SEQUENCE</scope>
    <source>
        <strain evidence="3">ARSEF 373</strain>
    </source>
</reference>